<sequence length="111" mass="13126">MFSSRFVKLVLENKNAWVGGLAVVVLGTSFKVTYFNFSRGLLVDHMERRHLAATEHLKDARQFAQTKAKERENRLPPLTEEQREQLREYLRLLAEREPEVYPNPKNFRPRN</sequence>
<name>A0ABD3PBI1_9STRA</name>
<dbReference type="EMBL" id="JABMIG020000230">
    <property type="protein sequence ID" value="KAL3784701.1"/>
    <property type="molecule type" value="Genomic_DNA"/>
</dbReference>
<reference evidence="2 3" key="1">
    <citation type="journal article" date="2020" name="G3 (Bethesda)">
        <title>Improved Reference Genome for Cyclotella cryptica CCMP332, a Model for Cell Wall Morphogenesis, Salinity Adaptation, and Lipid Production in Diatoms (Bacillariophyta).</title>
        <authorList>
            <person name="Roberts W.R."/>
            <person name="Downey K.M."/>
            <person name="Ruck E.C."/>
            <person name="Traller J.C."/>
            <person name="Alverson A.J."/>
        </authorList>
    </citation>
    <scope>NUCLEOTIDE SEQUENCE [LARGE SCALE GENOMIC DNA]</scope>
    <source>
        <strain evidence="2 3">CCMP332</strain>
    </source>
</reference>
<keyword evidence="1" id="KW-0812">Transmembrane</keyword>
<protein>
    <submittedName>
        <fullName evidence="2">Uncharacterized protein</fullName>
    </submittedName>
</protein>
<keyword evidence="3" id="KW-1185">Reference proteome</keyword>
<dbReference type="AlphaFoldDB" id="A0ABD3PBI1"/>
<comment type="caution">
    <text evidence="2">The sequence shown here is derived from an EMBL/GenBank/DDBJ whole genome shotgun (WGS) entry which is preliminary data.</text>
</comment>
<keyword evidence="1" id="KW-0472">Membrane</keyword>
<organism evidence="2 3">
    <name type="scientific">Cyclotella cryptica</name>
    <dbReference type="NCBI Taxonomy" id="29204"/>
    <lineage>
        <taxon>Eukaryota</taxon>
        <taxon>Sar</taxon>
        <taxon>Stramenopiles</taxon>
        <taxon>Ochrophyta</taxon>
        <taxon>Bacillariophyta</taxon>
        <taxon>Coscinodiscophyceae</taxon>
        <taxon>Thalassiosirophycidae</taxon>
        <taxon>Stephanodiscales</taxon>
        <taxon>Stephanodiscaceae</taxon>
        <taxon>Cyclotella</taxon>
    </lineage>
</organism>
<accession>A0ABD3PBI1</accession>
<feature type="transmembrane region" description="Helical" evidence="1">
    <location>
        <begin position="16"/>
        <end position="37"/>
    </location>
</feature>
<evidence type="ECO:0000313" key="2">
    <source>
        <dbReference type="EMBL" id="KAL3784701.1"/>
    </source>
</evidence>
<gene>
    <name evidence="2" type="ORF">HJC23_007710</name>
</gene>
<evidence type="ECO:0000313" key="3">
    <source>
        <dbReference type="Proteomes" id="UP001516023"/>
    </source>
</evidence>
<dbReference type="Proteomes" id="UP001516023">
    <property type="component" value="Unassembled WGS sequence"/>
</dbReference>
<proteinExistence type="predicted"/>
<keyword evidence="1" id="KW-1133">Transmembrane helix</keyword>
<evidence type="ECO:0000256" key="1">
    <source>
        <dbReference type="SAM" id="Phobius"/>
    </source>
</evidence>